<dbReference type="InterPro" id="IPR023795">
    <property type="entry name" value="Serpin_CS"/>
</dbReference>
<evidence type="ECO:0000256" key="2">
    <source>
        <dbReference type="ARBA" id="ARBA00004613"/>
    </source>
</evidence>
<evidence type="ECO:0000256" key="7">
    <source>
        <dbReference type="ARBA" id="ARBA00022858"/>
    </source>
</evidence>
<evidence type="ECO:0000256" key="14">
    <source>
        <dbReference type="ARBA" id="ARBA00046068"/>
    </source>
</evidence>
<keyword evidence="9" id="KW-0325">Glycoprotein</keyword>
<dbReference type="AlphaFoldDB" id="A0A7J8B967"/>
<dbReference type="EMBL" id="JACASE010000018">
    <property type="protein sequence ID" value="KAF6395006.1"/>
    <property type="molecule type" value="Genomic_DNA"/>
</dbReference>
<dbReference type="SMART" id="SM00093">
    <property type="entry name" value="SERPIN"/>
    <property type="match status" value="1"/>
</dbReference>
<dbReference type="SUPFAM" id="SSF56574">
    <property type="entry name" value="Serpins"/>
    <property type="match status" value="1"/>
</dbReference>
<dbReference type="Gene3D" id="3.30.497.10">
    <property type="entry name" value="Antithrombin, subunit I, domain 2"/>
    <property type="match status" value="1"/>
</dbReference>
<keyword evidence="10" id="KW-0839">Vasoconstrictor</keyword>
<evidence type="ECO:0000256" key="15">
    <source>
        <dbReference type="RuleBase" id="RU000411"/>
    </source>
</evidence>
<feature type="domain" description="Serpin" evidence="17">
    <location>
        <begin position="106"/>
        <end position="465"/>
    </location>
</feature>
<comment type="subcellular location">
    <subcellularLocation>
        <location evidence="2">Secreted</location>
    </subcellularLocation>
</comment>
<evidence type="ECO:0000256" key="9">
    <source>
        <dbReference type="ARBA" id="ARBA00023180"/>
    </source>
</evidence>
<dbReference type="PRINTS" id="PR00654">
    <property type="entry name" value="ANGIOTENSNGN"/>
</dbReference>
<comment type="function">
    <text evidence="1">Essential component of the renin-angiotensin system (RAS), a potent regulator of blood pressure, body fluid and electrolyte homeostasis.</text>
</comment>
<gene>
    <name evidence="18" type="ORF">HJG63_000457</name>
</gene>
<dbReference type="GO" id="GO:0042981">
    <property type="term" value="P:regulation of apoptotic process"/>
    <property type="evidence" value="ECO:0007669"/>
    <property type="project" value="TreeGrafter"/>
</dbReference>
<evidence type="ECO:0000256" key="12">
    <source>
        <dbReference type="ARBA" id="ARBA00029391"/>
    </source>
</evidence>
<evidence type="ECO:0000256" key="13">
    <source>
        <dbReference type="ARBA" id="ARBA00033182"/>
    </source>
</evidence>
<dbReference type="GO" id="GO:0042310">
    <property type="term" value="P:vasoconstriction"/>
    <property type="evidence" value="ECO:0007669"/>
    <property type="project" value="UniProtKB-KW"/>
</dbReference>
<sequence>MSPAGASLGAAALCVLAWAGLAAGDRVYIHPFHLLAYSKSSCERLEAPTAEPARPPSLAPAPIQAGAPAVDEAELRRQLALAARQPEDGDQARVAAVGMLLGFLGARLQKARGAPGGAVLSPTAAFGTLASFYLGASGPTAGRLQAFLGVPGEGRSCTSRLDGRKVLAALQTAQGLLVARGGARLLLSTVLGIFTAPGLRLKRPFVQGLAHFAPVTLPRALDLATDPGLAAEKINRFMEAATGWGLGSPVTRVSPDSTLLFDAYIHFQAQMKGFALLAGRRDFWVDNATSVPVPMLSSTGTFQHWSDAHGNLSVTRVPLSDNVHLLLVQPHHASDLPRAEALAFQYDLLSWTKNLSPRTMRLTMPQLVLRDSYDLQDLLAQAKVPTLLGTEATLGGISDGKLRVGQVLNSILFELKPDAEEPPMDSARQAAGPETLDVTLDSPFLFAVYEQDSTAVHFVGRVTDPRSGA</sequence>
<comment type="function">
    <text evidence="14">Acts directly on vascular smooth muscle as a potent vasoconstrictor, affects cardiac contractility and heart rate through its action on the sympathetic nervous system, and alters renal sodium and water absorption through its ability to stimulate the zona glomerulosa cells of the adrenal cortex to synthesize and secrete aldosterone. Acts by binding to angiotensin receptors AGTR1 and AGTR2. Also binds the DEAR/FBXW7-AS1 receptor.</text>
</comment>
<evidence type="ECO:0000256" key="4">
    <source>
        <dbReference type="ARBA" id="ARBA00015105"/>
    </source>
</evidence>
<evidence type="ECO:0000256" key="10">
    <source>
        <dbReference type="ARBA" id="ARBA00023322"/>
    </source>
</evidence>
<dbReference type="InterPro" id="IPR023796">
    <property type="entry name" value="Serpin_dom"/>
</dbReference>
<evidence type="ECO:0000256" key="11">
    <source>
        <dbReference type="ARBA" id="ARBA00029380"/>
    </source>
</evidence>
<evidence type="ECO:0000256" key="6">
    <source>
        <dbReference type="ARBA" id="ARBA00022729"/>
    </source>
</evidence>
<evidence type="ECO:0000256" key="8">
    <source>
        <dbReference type="ARBA" id="ARBA00023157"/>
    </source>
</evidence>
<dbReference type="InterPro" id="IPR042185">
    <property type="entry name" value="Serpin_sf_2"/>
</dbReference>
<accession>A0A7J8B967</accession>
<dbReference type="Pfam" id="PF00079">
    <property type="entry name" value="Serpin"/>
    <property type="match status" value="1"/>
</dbReference>
<dbReference type="Proteomes" id="UP000593571">
    <property type="component" value="Unassembled WGS sequence"/>
</dbReference>
<keyword evidence="7" id="KW-0838">Vasoactive</keyword>
<dbReference type="GO" id="GO:0004867">
    <property type="term" value="F:serine-type endopeptidase inhibitor activity"/>
    <property type="evidence" value="ECO:0007669"/>
    <property type="project" value="InterPro"/>
</dbReference>
<name>A0A7J8B967_ROUAE</name>
<dbReference type="Gene3D" id="2.30.39.10">
    <property type="entry name" value="Alpha-1-antitrypsin, domain 1"/>
    <property type="match status" value="1"/>
</dbReference>
<organism evidence="18 19">
    <name type="scientific">Rousettus aegyptiacus</name>
    <name type="common">Egyptian fruit bat</name>
    <name type="synonym">Pteropus aegyptiacus</name>
    <dbReference type="NCBI Taxonomy" id="9407"/>
    <lineage>
        <taxon>Eukaryota</taxon>
        <taxon>Metazoa</taxon>
        <taxon>Chordata</taxon>
        <taxon>Craniata</taxon>
        <taxon>Vertebrata</taxon>
        <taxon>Euteleostomi</taxon>
        <taxon>Mammalia</taxon>
        <taxon>Eutheria</taxon>
        <taxon>Laurasiatheria</taxon>
        <taxon>Chiroptera</taxon>
        <taxon>Yinpterochiroptera</taxon>
        <taxon>Pteropodoidea</taxon>
        <taxon>Pteropodidae</taxon>
        <taxon>Rousettinae</taxon>
        <taxon>Rousettus</taxon>
    </lineage>
</organism>
<reference evidence="18 19" key="1">
    <citation type="journal article" date="2020" name="Nature">
        <title>Six reference-quality genomes reveal evolution of bat adaptations.</title>
        <authorList>
            <person name="Jebb D."/>
            <person name="Huang Z."/>
            <person name="Pippel M."/>
            <person name="Hughes G.M."/>
            <person name="Lavrichenko K."/>
            <person name="Devanna P."/>
            <person name="Winkler S."/>
            <person name="Jermiin L.S."/>
            <person name="Skirmuntt E.C."/>
            <person name="Katzourakis A."/>
            <person name="Burkitt-Gray L."/>
            <person name="Ray D.A."/>
            <person name="Sullivan K.A.M."/>
            <person name="Roscito J.G."/>
            <person name="Kirilenko B.M."/>
            <person name="Davalos L.M."/>
            <person name="Corthals A.P."/>
            <person name="Power M.L."/>
            <person name="Jones G."/>
            <person name="Ransome R.D."/>
            <person name="Dechmann D.K.N."/>
            <person name="Locatelli A.G."/>
            <person name="Puechmaille S.J."/>
            <person name="Fedrigo O."/>
            <person name="Jarvis E.D."/>
            <person name="Hiller M."/>
            <person name="Vernes S.C."/>
            <person name="Myers E.W."/>
            <person name="Teeling E.C."/>
        </authorList>
    </citation>
    <scope>NUCLEOTIDE SEQUENCE [LARGE SCALE GENOMIC DNA]</scope>
    <source>
        <strain evidence="18">MRouAeg1</strain>
        <tissue evidence="18">Muscle</tissue>
    </source>
</reference>
<comment type="function">
    <text evidence="12">Is a ligand for the G-protein coupled receptor MAS1. Has vasodilator and antidiuretic effects. Has an antithrombotic effect that involves MAS1-mediated release of nitric oxide from platelets.</text>
</comment>
<dbReference type="InterPro" id="IPR042178">
    <property type="entry name" value="Serpin_sf_1"/>
</dbReference>
<evidence type="ECO:0000313" key="18">
    <source>
        <dbReference type="EMBL" id="KAF6395006.1"/>
    </source>
</evidence>
<keyword evidence="6 16" id="KW-0732">Signal</keyword>
<keyword evidence="5" id="KW-0964">Secreted</keyword>
<dbReference type="GO" id="GO:0005615">
    <property type="term" value="C:extracellular space"/>
    <property type="evidence" value="ECO:0007669"/>
    <property type="project" value="InterPro"/>
</dbReference>
<evidence type="ECO:0000256" key="5">
    <source>
        <dbReference type="ARBA" id="ARBA00022525"/>
    </source>
</evidence>
<feature type="signal peptide" evidence="16">
    <location>
        <begin position="1"/>
        <end position="24"/>
    </location>
</feature>
<proteinExistence type="inferred from homology"/>
<dbReference type="InterPro" id="IPR000215">
    <property type="entry name" value="Serpin_fam"/>
</dbReference>
<dbReference type="PANTHER" id="PTHR11461">
    <property type="entry name" value="SERINE PROTEASE INHIBITOR, SERPIN"/>
    <property type="match status" value="1"/>
</dbReference>
<keyword evidence="19" id="KW-1185">Reference proteome</keyword>
<keyword evidence="8" id="KW-1015">Disulfide bond</keyword>
<evidence type="ECO:0000313" key="19">
    <source>
        <dbReference type="Proteomes" id="UP000593571"/>
    </source>
</evidence>
<dbReference type="OrthoDB" id="7817921at2759"/>
<protein>
    <recommendedName>
        <fullName evidence="4">Angiotensinogen</fullName>
    </recommendedName>
    <alternativeName>
        <fullName evidence="13">Serpin A8</fullName>
    </alternativeName>
</protein>
<dbReference type="PANTHER" id="PTHR11461:SF13">
    <property type="entry name" value="ANGIOTENSINOGEN"/>
    <property type="match status" value="1"/>
</dbReference>
<dbReference type="GO" id="GO:0003081">
    <property type="term" value="P:regulation of systemic arterial blood pressure by renin-angiotensin"/>
    <property type="evidence" value="ECO:0007669"/>
    <property type="project" value="InterPro"/>
</dbReference>
<evidence type="ECO:0000256" key="1">
    <source>
        <dbReference type="ARBA" id="ARBA00002747"/>
    </source>
</evidence>
<evidence type="ECO:0000256" key="3">
    <source>
        <dbReference type="ARBA" id="ARBA00009500"/>
    </source>
</evidence>
<dbReference type="PROSITE" id="PS00284">
    <property type="entry name" value="SERPIN"/>
    <property type="match status" value="1"/>
</dbReference>
<comment type="similarity">
    <text evidence="3 15">Belongs to the serpin family.</text>
</comment>
<evidence type="ECO:0000256" key="16">
    <source>
        <dbReference type="SAM" id="SignalP"/>
    </source>
</evidence>
<dbReference type="InterPro" id="IPR000227">
    <property type="entry name" value="Angiotensinogen"/>
</dbReference>
<comment type="function">
    <text evidence="11">Stimulates aldosterone release.</text>
</comment>
<feature type="chain" id="PRO_5029739791" description="Angiotensinogen" evidence="16">
    <location>
        <begin position="25"/>
        <end position="469"/>
    </location>
</feature>
<evidence type="ECO:0000259" key="17">
    <source>
        <dbReference type="SMART" id="SM00093"/>
    </source>
</evidence>
<dbReference type="InterPro" id="IPR036186">
    <property type="entry name" value="Serpin_sf"/>
</dbReference>
<comment type="caution">
    <text evidence="18">The sequence shown here is derived from an EMBL/GenBank/DDBJ whole genome shotgun (WGS) entry which is preliminary data.</text>
</comment>